<keyword evidence="1" id="KW-0472">Membrane</keyword>
<keyword evidence="3" id="KW-1185">Reference proteome</keyword>
<dbReference type="Proteomes" id="UP000635606">
    <property type="component" value="Unassembled WGS sequence"/>
</dbReference>
<gene>
    <name evidence="2" type="ORF">Voc01_038350</name>
</gene>
<reference evidence="2" key="1">
    <citation type="submission" date="2021-01" db="EMBL/GenBank/DDBJ databases">
        <title>Whole genome shotgun sequence of Virgisporangium ochraceum NBRC 16418.</title>
        <authorList>
            <person name="Komaki H."/>
            <person name="Tamura T."/>
        </authorList>
    </citation>
    <scope>NUCLEOTIDE SEQUENCE</scope>
    <source>
        <strain evidence="2">NBRC 16418</strain>
    </source>
</reference>
<evidence type="ECO:0000256" key="1">
    <source>
        <dbReference type="SAM" id="Phobius"/>
    </source>
</evidence>
<feature type="transmembrane region" description="Helical" evidence="1">
    <location>
        <begin position="211"/>
        <end position="227"/>
    </location>
</feature>
<feature type="transmembrane region" description="Helical" evidence="1">
    <location>
        <begin position="263"/>
        <end position="288"/>
    </location>
</feature>
<comment type="caution">
    <text evidence="2">The sequence shown here is derived from an EMBL/GenBank/DDBJ whole genome shotgun (WGS) entry which is preliminary data.</text>
</comment>
<proteinExistence type="predicted"/>
<feature type="transmembrane region" description="Helical" evidence="1">
    <location>
        <begin position="102"/>
        <end position="123"/>
    </location>
</feature>
<feature type="transmembrane region" description="Helical" evidence="1">
    <location>
        <begin position="233"/>
        <end position="251"/>
    </location>
</feature>
<keyword evidence="1" id="KW-0812">Transmembrane</keyword>
<accession>A0A8J3ZVI6</accession>
<feature type="transmembrane region" description="Helical" evidence="1">
    <location>
        <begin position="129"/>
        <end position="148"/>
    </location>
</feature>
<feature type="transmembrane region" description="Helical" evidence="1">
    <location>
        <begin position="418"/>
        <end position="438"/>
    </location>
</feature>
<feature type="transmembrane region" description="Helical" evidence="1">
    <location>
        <begin position="155"/>
        <end position="178"/>
    </location>
</feature>
<feature type="transmembrane region" description="Helical" evidence="1">
    <location>
        <begin position="294"/>
        <end position="314"/>
    </location>
</feature>
<protein>
    <submittedName>
        <fullName evidence="2">Uncharacterized protein</fullName>
    </submittedName>
</protein>
<organism evidence="2 3">
    <name type="scientific">Virgisporangium ochraceum</name>
    <dbReference type="NCBI Taxonomy" id="65505"/>
    <lineage>
        <taxon>Bacteria</taxon>
        <taxon>Bacillati</taxon>
        <taxon>Actinomycetota</taxon>
        <taxon>Actinomycetes</taxon>
        <taxon>Micromonosporales</taxon>
        <taxon>Micromonosporaceae</taxon>
        <taxon>Virgisporangium</taxon>
    </lineage>
</organism>
<feature type="transmembrane region" description="Helical" evidence="1">
    <location>
        <begin position="364"/>
        <end position="381"/>
    </location>
</feature>
<dbReference type="AlphaFoldDB" id="A0A8J3ZVI6"/>
<feature type="transmembrane region" description="Helical" evidence="1">
    <location>
        <begin position="184"/>
        <end position="204"/>
    </location>
</feature>
<name>A0A8J3ZVI6_9ACTN</name>
<evidence type="ECO:0000313" key="3">
    <source>
        <dbReference type="Proteomes" id="UP000635606"/>
    </source>
</evidence>
<feature type="transmembrane region" description="Helical" evidence="1">
    <location>
        <begin position="388"/>
        <end position="406"/>
    </location>
</feature>
<dbReference type="EMBL" id="BOPH01000053">
    <property type="protein sequence ID" value="GIJ68918.1"/>
    <property type="molecule type" value="Genomic_DNA"/>
</dbReference>
<sequence length="445" mass="45490">MSTMVVSEDLYSSLEQRMAPICRSAVDTGEVAAYLEASGVNDRVAERDYGVTSVFSLAARLRADLAGYPTAGYAPGRYDPNAATPERDGPRLGVGVTLVRSALYLTPAVVAVGGATQLSGLPAAAGPGALIYGWATAQALAFLGYRALGALGAVAAARVLAIGFVVAGAAWAGLLAAFGVTEPLAYAVATGQVALFASTAVALVTGTEKRVLAAAAGVWIAAAAVYAGTGMWIVGAAIAVLVLVAYSPAFAPGEWYRPRPREAANALANGAVGAGQAVLFASVVLAGGDLLREPVAAIPLLVGVPLAELVLVWHQRRVAATRAVLTDRWQYPRRLTRVSLATLAVLAVPVAAGAVLTAAEAGRLAAVVLLAAVNGLCLVLVAHRRLGLAALLVWWPAVLIGVLYRALPGATTSLVDTLVAVVLFAVCVPALGVVAMVLKDRWSYR</sequence>
<keyword evidence="1" id="KW-1133">Transmembrane helix</keyword>
<feature type="transmembrane region" description="Helical" evidence="1">
    <location>
        <begin position="335"/>
        <end position="358"/>
    </location>
</feature>
<dbReference type="RefSeq" id="WP_203928860.1">
    <property type="nucleotide sequence ID" value="NZ_BOPH01000053.1"/>
</dbReference>
<evidence type="ECO:0000313" key="2">
    <source>
        <dbReference type="EMBL" id="GIJ68918.1"/>
    </source>
</evidence>